<sequence>LHVDLLAIFIVSNTKYLCSHRLGSFCGFGFSISLLYGLKAIKGACN</sequence>
<evidence type="ECO:0000313" key="2">
    <source>
        <dbReference type="Proteomes" id="UP001188597"/>
    </source>
</evidence>
<proteinExistence type="predicted"/>
<dbReference type="AlphaFoldDB" id="A0AA89B3L0"/>
<accession>A0AA89B3L0</accession>
<evidence type="ECO:0000313" key="1">
    <source>
        <dbReference type="EMBL" id="KAK3024433.1"/>
    </source>
</evidence>
<feature type="non-terminal residue" evidence="1">
    <location>
        <position position="1"/>
    </location>
</feature>
<protein>
    <submittedName>
        <fullName evidence="1">Uncharacterized protein</fullName>
    </submittedName>
</protein>
<reference evidence="1" key="1">
    <citation type="submission" date="2022-12" db="EMBL/GenBank/DDBJ databases">
        <title>Draft genome assemblies for two species of Escallonia (Escalloniales).</title>
        <authorList>
            <person name="Chanderbali A."/>
            <person name="Dervinis C."/>
            <person name="Anghel I."/>
            <person name="Soltis D."/>
            <person name="Soltis P."/>
            <person name="Zapata F."/>
        </authorList>
    </citation>
    <scope>NUCLEOTIDE SEQUENCE</scope>
    <source>
        <strain evidence="1">UCBG64.0493</strain>
        <tissue evidence="1">Leaf</tissue>
    </source>
</reference>
<name>A0AA89B3L0_9ASTE</name>
<comment type="caution">
    <text evidence="1">The sequence shown here is derived from an EMBL/GenBank/DDBJ whole genome shotgun (WGS) entry which is preliminary data.</text>
</comment>
<gene>
    <name evidence="1" type="ORF">RJ639_044607</name>
</gene>
<dbReference type="EMBL" id="JAVXUP010000603">
    <property type="protein sequence ID" value="KAK3024433.1"/>
    <property type="molecule type" value="Genomic_DNA"/>
</dbReference>
<organism evidence="1 2">
    <name type="scientific">Escallonia herrerae</name>
    <dbReference type="NCBI Taxonomy" id="1293975"/>
    <lineage>
        <taxon>Eukaryota</taxon>
        <taxon>Viridiplantae</taxon>
        <taxon>Streptophyta</taxon>
        <taxon>Embryophyta</taxon>
        <taxon>Tracheophyta</taxon>
        <taxon>Spermatophyta</taxon>
        <taxon>Magnoliopsida</taxon>
        <taxon>eudicotyledons</taxon>
        <taxon>Gunneridae</taxon>
        <taxon>Pentapetalae</taxon>
        <taxon>asterids</taxon>
        <taxon>campanulids</taxon>
        <taxon>Escalloniales</taxon>
        <taxon>Escalloniaceae</taxon>
        <taxon>Escallonia</taxon>
    </lineage>
</organism>
<keyword evidence="2" id="KW-1185">Reference proteome</keyword>
<dbReference type="Proteomes" id="UP001188597">
    <property type="component" value="Unassembled WGS sequence"/>
</dbReference>